<dbReference type="Proteomes" id="UP000321523">
    <property type="component" value="Unassembled WGS sequence"/>
</dbReference>
<dbReference type="GO" id="GO:0030674">
    <property type="term" value="F:protein-macromolecule adaptor activity"/>
    <property type="evidence" value="ECO:0007669"/>
    <property type="project" value="TreeGrafter"/>
</dbReference>
<accession>A0A512DXQ7</accession>
<dbReference type="PANTHER" id="PTHR37482:SF1">
    <property type="entry name" value="OUTER MEMBRANE PROTEIN ASSEMBLY FACTOR BAME"/>
    <property type="match status" value="1"/>
</dbReference>
<keyword evidence="1" id="KW-0732">Signal</keyword>
<evidence type="ECO:0000256" key="1">
    <source>
        <dbReference type="ARBA" id="ARBA00022729"/>
    </source>
</evidence>
<gene>
    <name evidence="6" type="ORF">SAE02_54120</name>
</gene>
<dbReference type="Gene3D" id="3.30.1450.10">
    <property type="match status" value="1"/>
</dbReference>
<evidence type="ECO:0000313" key="6">
    <source>
        <dbReference type="EMBL" id="GEO41264.1"/>
    </source>
</evidence>
<reference evidence="6 7" key="1">
    <citation type="submission" date="2019-07" db="EMBL/GenBank/DDBJ databases">
        <title>Whole genome shotgun sequence of Skermanella aerolata NBRC 106429.</title>
        <authorList>
            <person name="Hosoyama A."/>
            <person name="Uohara A."/>
            <person name="Ohji S."/>
            <person name="Ichikawa N."/>
        </authorList>
    </citation>
    <scope>NUCLEOTIDE SEQUENCE [LARGE SCALE GENOMIC DNA]</scope>
    <source>
        <strain evidence="6 7">NBRC 106429</strain>
    </source>
</reference>
<organism evidence="6 7">
    <name type="scientific">Skermanella aerolata</name>
    <dbReference type="NCBI Taxonomy" id="393310"/>
    <lineage>
        <taxon>Bacteria</taxon>
        <taxon>Pseudomonadati</taxon>
        <taxon>Pseudomonadota</taxon>
        <taxon>Alphaproteobacteria</taxon>
        <taxon>Rhodospirillales</taxon>
        <taxon>Azospirillaceae</taxon>
        <taxon>Skermanella</taxon>
    </lineage>
</organism>
<dbReference type="GO" id="GO:0043165">
    <property type="term" value="P:Gram-negative-bacterium-type cell outer membrane assembly"/>
    <property type="evidence" value="ECO:0007669"/>
    <property type="project" value="TreeGrafter"/>
</dbReference>
<dbReference type="GO" id="GO:0051205">
    <property type="term" value="P:protein insertion into membrane"/>
    <property type="evidence" value="ECO:0007669"/>
    <property type="project" value="TreeGrafter"/>
</dbReference>
<dbReference type="GO" id="GO:1990063">
    <property type="term" value="C:Bam protein complex"/>
    <property type="evidence" value="ECO:0007669"/>
    <property type="project" value="TreeGrafter"/>
</dbReference>
<comment type="caution">
    <text evidence="6">The sequence shown here is derived from an EMBL/GenBank/DDBJ whole genome shotgun (WGS) entry which is preliminary data.</text>
</comment>
<sequence>MGAAQVVVNPPGPAQEPGGRQTAPDNAGAAADGQYRAIMVRPTLRHVFAAGFMGLALAACSPSVDTRGNLADKDRLQQIQPGVSTRDDVAAVLGTPSTMGTFDPNTWYYIGARTEKTAFFRPDTVERKIVVVKFDEAGTVADVHQLDQNAGQEVELVERTTPTAGRDLNFIEQMLGNVGRFSGGNGGFRQPGVPRR</sequence>
<feature type="region of interest" description="Disordered" evidence="4">
    <location>
        <begin position="1"/>
        <end position="29"/>
    </location>
</feature>
<keyword evidence="7" id="KW-1185">Reference proteome</keyword>
<dbReference type="AlphaFoldDB" id="A0A512DXQ7"/>
<feature type="domain" description="Outer membrane protein assembly factor BamE" evidence="5">
    <location>
        <begin position="68"/>
        <end position="141"/>
    </location>
</feature>
<evidence type="ECO:0000256" key="3">
    <source>
        <dbReference type="ARBA" id="ARBA00023237"/>
    </source>
</evidence>
<dbReference type="Pfam" id="PF04355">
    <property type="entry name" value="BamE"/>
    <property type="match status" value="1"/>
</dbReference>
<keyword evidence="3" id="KW-0998">Cell outer membrane</keyword>
<dbReference type="InterPro" id="IPR037873">
    <property type="entry name" value="BamE-like"/>
</dbReference>
<dbReference type="PANTHER" id="PTHR37482">
    <property type="entry name" value="OUTER MEMBRANE PROTEIN ASSEMBLY FACTOR BAME"/>
    <property type="match status" value="1"/>
</dbReference>
<keyword evidence="2" id="KW-0472">Membrane</keyword>
<evidence type="ECO:0000313" key="7">
    <source>
        <dbReference type="Proteomes" id="UP000321523"/>
    </source>
</evidence>
<evidence type="ECO:0000256" key="4">
    <source>
        <dbReference type="SAM" id="MobiDB-lite"/>
    </source>
</evidence>
<evidence type="ECO:0000256" key="2">
    <source>
        <dbReference type="ARBA" id="ARBA00023136"/>
    </source>
</evidence>
<dbReference type="EMBL" id="BJYZ01000027">
    <property type="protein sequence ID" value="GEO41264.1"/>
    <property type="molecule type" value="Genomic_DNA"/>
</dbReference>
<dbReference type="InterPro" id="IPR026592">
    <property type="entry name" value="BamE"/>
</dbReference>
<proteinExistence type="predicted"/>
<protein>
    <recommendedName>
        <fullName evidence="5">Outer membrane protein assembly factor BamE domain-containing protein</fullName>
    </recommendedName>
</protein>
<name>A0A512DXQ7_9PROT</name>
<dbReference type="InterPro" id="IPR007450">
    <property type="entry name" value="BamE_dom"/>
</dbReference>
<evidence type="ECO:0000259" key="5">
    <source>
        <dbReference type="Pfam" id="PF04355"/>
    </source>
</evidence>